<evidence type="ECO:0000259" key="1">
    <source>
        <dbReference type="Pfam" id="PF13524"/>
    </source>
</evidence>
<reference evidence="2 3" key="1">
    <citation type="submission" date="2021-05" db="EMBL/GenBank/DDBJ databases">
        <title>Culturable bacteria isolated from Daya Bay.</title>
        <authorList>
            <person name="Zheng W."/>
            <person name="Yu S."/>
            <person name="Huang Y."/>
        </authorList>
    </citation>
    <scope>NUCLEOTIDE SEQUENCE [LARGE SCALE GENOMIC DNA]</scope>
    <source>
        <strain evidence="2 3">DP4N28-5</strain>
    </source>
</reference>
<name>A0ABS6T3U0_9RHOB</name>
<comment type="caution">
    <text evidence="2">The sequence shown here is derived from an EMBL/GenBank/DDBJ whole genome shotgun (WGS) entry which is preliminary data.</text>
</comment>
<evidence type="ECO:0000313" key="2">
    <source>
        <dbReference type="EMBL" id="MBV7379799.1"/>
    </source>
</evidence>
<proteinExistence type="predicted"/>
<gene>
    <name evidence="2" type="ORF">KJP28_12775</name>
</gene>
<dbReference type="RefSeq" id="WP_218392991.1">
    <property type="nucleotide sequence ID" value="NZ_JAHUZE010000003.1"/>
</dbReference>
<evidence type="ECO:0000313" key="3">
    <source>
        <dbReference type="Proteomes" id="UP000756530"/>
    </source>
</evidence>
<sequence length="381" mass="43305">MVENLESRTDARVALLSLRNIENHVSRSHGYEFEDTILEMDQADLIAPEAIQSQRIVTGIKNRLSYRSQAARYLPTGLKQVELGQDYDLFFYSIAQLRDLNALDAVRSWRERSASAICWIQELWIAHLDQHAALLERLNEFDFVICSFAGTAEALKGRLKVPVHAIPWGLDAVHFCPWPNPPERAIEALGIGVRHPNTHAALIDHADRTGSYYSYETISGRAEMTDYRAHRKNYVGQLQRSRYFFSYIAKIERPEERALQTEFGLRYIEGMAAGAVILGSKIDSDAFRKHLDWEDSVIDVPYDCAEIDKVIESLNAEPERLAAISQRNIVTCIERHDHLDRWRRVLELAGLETTPQMSARQIKLDELEALAQGVSTSIAAS</sequence>
<dbReference type="InterPro" id="IPR055259">
    <property type="entry name" value="YkvP/CgeB_Glyco_trans-like"/>
</dbReference>
<keyword evidence="3" id="KW-1185">Reference proteome</keyword>
<dbReference type="Pfam" id="PF13524">
    <property type="entry name" value="Glyco_trans_1_2"/>
    <property type="match status" value="1"/>
</dbReference>
<feature type="domain" description="Spore protein YkvP/CgeB glycosyl transferase-like" evidence="1">
    <location>
        <begin position="230"/>
        <end position="346"/>
    </location>
</feature>
<accession>A0ABS6T3U0</accession>
<protein>
    <submittedName>
        <fullName evidence="2">Glycosyltransferase</fullName>
    </submittedName>
</protein>
<dbReference type="EMBL" id="JAHUZE010000003">
    <property type="protein sequence ID" value="MBV7379799.1"/>
    <property type="molecule type" value="Genomic_DNA"/>
</dbReference>
<dbReference type="Proteomes" id="UP000756530">
    <property type="component" value="Unassembled WGS sequence"/>
</dbReference>
<organism evidence="2 3">
    <name type="scientific">Maritimibacter dapengensis</name>
    <dbReference type="NCBI Taxonomy" id="2836868"/>
    <lineage>
        <taxon>Bacteria</taxon>
        <taxon>Pseudomonadati</taxon>
        <taxon>Pseudomonadota</taxon>
        <taxon>Alphaproteobacteria</taxon>
        <taxon>Rhodobacterales</taxon>
        <taxon>Roseobacteraceae</taxon>
        <taxon>Maritimibacter</taxon>
    </lineage>
</organism>